<feature type="region of interest" description="Disordered" evidence="9">
    <location>
        <begin position="541"/>
        <end position="577"/>
    </location>
</feature>
<feature type="region of interest" description="Disordered" evidence="9">
    <location>
        <begin position="244"/>
        <end position="263"/>
    </location>
</feature>
<keyword evidence="6" id="KW-0963">Cytoplasm</keyword>
<comment type="subcellular location">
    <subcellularLocation>
        <location evidence="2">Cytoplasm</location>
    </subcellularLocation>
    <subcellularLocation>
        <location evidence="1">Nucleus</location>
    </subcellularLocation>
</comment>
<feature type="compositionally biased region" description="Acidic residues" evidence="9">
    <location>
        <begin position="497"/>
        <end position="508"/>
    </location>
</feature>
<dbReference type="Proteomes" id="UP001342314">
    <property type="component" value="Unassembled WGS sequence"/>
</dbReference>
<dbReference type="InterPro" id="IPR027417">
    <property type="entry name" value="P-loop_NTPase"/>
</dbReference>
<evidence type="ECO:0000256" key="3">
    <source>
        <dbReference type="ARBA" id="ARBA00005043"/>
    </source>
</evidence>
<keyword evidence="12" id="KW-1185">Reference proteome</keyword>
<dbReference type="PANTHER" id="PTHR15641">
    <property type="entry name" value="ELONGATOR COMPLEX PROTEIN 5"/>
    <property type="match status" value="1"/>
</dbReference>
<keyword evidence="8" id="KW-0539">Nucleus</keyword>
<keyword evidence="10" id="KW-0472">Membrane</keyword>
<comment type="caution">
    <text evidence="11">The sequence shown here is derived from an EMBL/GenBank/DDBJ whole genome shotgun (WGS) entry which is preliminary data.</text>
</comment>
<accession>A0AAV5GG89</accession>
<evidence type="ECO:0000256" key="6">
    <source>
        <dbReference type="ARBA" id="ARBA00022490"/>
    </source>
</evidence>
<evidence type="ECO:0000313" key="12">
    <source>
        <dbReference type="Proteomes" id="UP001342314"/>
    </source>
</evidence>
<keyword evidence="7" id="KW-0819">tRNA processing</keyword>
<comment type="pathway">
    <text evidence="3">tRNA modification; 5-methoxycarbonylmethyl-2-thiouridine-tRNA biosynthesis.</text>
</comment>
<dbReference type="GO" id="GO:0033588">
    <property type="term" value="C:elongator holoenzyme complex"/>
    <property type="evidence" value="ECO:0007669"/>
    <property type="project" value="InterPro"/>
</dbReference>
<dbReference type="PANTHER" id="PTHR15641:SF1">
    <property type="entry name" value="ELONGATOR COMPLEX PROTEIN 5"/>
    <property type="match status" value="1"/>
</dbReference>
<evidence type="ECO:0000256" key="10">
    <source>
        <dbReference type="SAM" id="Phobius"/>
    </source>
</evidence>
<reference evidence="11 12" key="1">
    <citation type="submission" date="2021-12" db="EMBL/GenBank/DDBJ databases">
        <title>High titer production of polyol ester of fatty acids by Rhodotorula paludigena BS15 towards product separation-free biomass refinery.</title>
        <authorList>
            <person name="Mano J."/>
            <person name="Ono H."/>
            <person name="Tanaka T."/>
            <person name="Naito K."/>
            <person name="Sushida H."/>
            <person name="Ike M."/>
            <person name="Tokuyasu K."/>
            <person name="Kitaoka M."/>
        </authorList>
    </citation>
    <scope>NUCLEOTIDE SEQUENCE [LARGE SCALE GENOMIC DNA]</scope>
    <source>
        <strain evidence="11 12">BS15</strain>
    </source>
</reference>
<feature type="region of interest" description="Disordered" evidence="9">
    <location>
        <begin position="490"/>
        <end position="514"/>
    </location>
</feature>
<evidence type="ECO:0000256" key="8">
    <source>
        <dbReference type="ARBA" id="ARBA00023242"/>
    </source>
</evidence>
<feature type="compositionally biased region" description="Low complexity" evidence="9">
    <location>
        <begin position="543"/>
        <end position="555"/>
    </location>
</feature>
<feature type="compositionally biased region" description="Low complexity" evidence="9">
    <location>
        <begin position="250"/>
        <end position="262"/>
    </location>
</feature>
<feature type="transmembrane region" description="Helical" evidence="10">
    <location>
        <begin position="609"/>
        <end position="631"/>
    </location>
</feature>
<dbReference type="AlphaFoldDB" id="A0AAV5GG89"/>
<dbReference type="GO" id="GO:0005829">
    <property type="term" value="C:cytosol"/>
    <property type="evidence" value="ECO:0007669"/>
    <property type="project" value="TreeGrafter"/>
</dbReference>
<dbReference type="GO" id="GO:0005634">
    <property type="term" value="C:nucleus"/>
    <property type="evidence" value="ECO:0007669"/>
    <property type="project" value="UniProtKB-SubCell"/>
</dbReference>
<comment type="similarity">
    <text evidence="4">Belongs to the ELP5 family.</text>
</comment>
<gene>
    <name evidence="11" type="ORF">Rhopal_000563-T1</name>
</gene>
<keyword evidence="10" id="KW-0812">Transmembrane</keyword>
<evidence type="ECO:0000256" key="2">
    <source>
        <dbReference type="ARBA" id="ARBA00004496"/>
    </source>
</evidence>
<evidence type="ECO:0000256" key="4">
    <source>
        <dbReference type="ARBA" id="ARBA00009567"/>
    </source>
</evidence>
<protein>
    <recommendedName>
        <fullName evidence="5">Elongator complex protein 5</fullName>
    </recommendedName>
</protein>
<dbReference type="InterPro" id="IPR019519">
    <property type="entry name" value="Elp5"/>
</dbReference>
<evidence type="ECO:0000313" key="11">
    <source>
        <dbReference type="EMBL" id="GJN87608.1"/>
    </source>
</evidence>
<evidence type="ECO:0000256" key="1">
    <source>
        <dbReference type="ARBA" id="ARBA00004123"/>
    </source>
</evidence>
<evidence type="ECO:0000256" key="9">
    <source>
        <dbReference type="SAM" id="MobiDB-lite"/>
    </source>
</evidence>
<name>A0AAV5GG89_9BASI</name>
<dbReference type="GO" id="GO:0002098">
    <property type="term" value="P:tRNA wobble uridine modification"/>
    <property type="evidence" value="ECO:0007669"/>
    <property type="project" value="InterPro"/>
</dbReference>
<feature type="compositionally biased region" description="Basic and acidic residues" evidence="9">
    <location>
        <begin position="272"/>
        <end position="285"/>
    </location>
</feature>
<proteinExistence type="inferred from homology"/>
<feature type="region of interest" description="Disordered" evidence="9">
    <location>
        <begin position="272"/>
        <end position="292"/>
    </location>
</feature>
<evidence type="ECO:0000256" key="5">
    <source>
        <dbReference type="ARBA" id="ARBA00020264"/>
    </source>
</evidence>
<dbReference type="Gene3D" id="3.40.50.300">
    <property type="entry name" value="P-loop containing nucleotide triphosphate hydrolases"/>
    <property type="match status" value="1"/>
</dbReference>
<dbReference type="EMBL" id="BQKY01000001">
    <property type="protein sequence ID" value="GJN87608.1"/>
    <property type="molecule type" value="Genomic_DNA"/>
</dbReference>
<dbReference type="GO" id="GO:0000049">
    <property type="term" value="F:tRNA binding"/>
    <property type="evidence" value="ECO:0007669"/>
    <property type="project" value="TreeGrafter"/>
</dbReference>
<evidence type="ECO:0000256" key="7">
    <source>
        <dbReference type="ARBA" id="ARBA00022694"/>
    </source>
</evidence>
<sequence>MLDAALANRLAPPASTSQHAPLLVLSDTLLQPSLVVLRHFIASALSTPAAPPRRPAQPQRVVLLCAEQDTHKLLPPHGSYDAQRVSIVDATLAAPYASSSSAPLASAASHALVDLSSSEGAQQLVRAAEEAVGRAADDEPVLLVLDSANALADELDGGIVSAVKVVKKVLDVLKGRKGSRLLLVHHDDFPAIPPGPASSTSMLSPSLLSTLVTPTISPSTLHLTLHPSSHLALLARDYSLSIPLSPSPSSPDDSSSSPSLDLRTPQFLDSLRRRAHGDPFVRPERAEDEDERVPLDALGASVGAPAAAAGSGGARDALSLGLSSHASGRSGAALGGRGGCVVQWTCRGLDVVADPAAASGAGGSAAAGRLRQQERERASRGEVKKVVKWGFEGVVARAVRGDKGELRVEVREAGLGEVLDPAQMGLRSAALTVTPASSAPAPLPFSLSLTDSQRQARSLVANPFAGADKPIYGEAGYEAPVLPGAAATVEYTPDRGDDFDEEDPDEDLELHSTDPASYEHATLSGRFERHQLLHAWLSNEPLTRPSSSRRSSTPSFKHDRSRPSNAADLSPPAYDRHQETGMHLTGAQALGEGAQADERQRKHRKTIKAVVLGAGLMLALVGGIAVMAIVLQK</sequence>
<keyword evidence="10" id="KW-1133">Transmembrane helix</keyword>
<organism evidence="11 12">
    <name type="scientific">Rhodotorula paludigena</name>
    <dbReference type="NCBI Taxonomy" id="86838"/>
    <lineage>
        <taxon>Eukaryota</taxon>
        <taxon>Fungi</taxon>
        <taxon>Dikarya</taxon>
        <taxon>Basidiomycota</taxon>
        <taxon>Pucciniomycotina</taxon>
        <taxon>Microbotryomycetes</taxon>
        <taxon>Sporidiobolales</taxon>
        <taxon>Sporidiobolaceae</taxon>
        <taxon>Rhodotorula</taxon>
    </lineage>
</organism>